<comment type="caution">
    <text evidence="3">The sequence shown here is derived from an EMBL/GenBank/DDBJ whole genome shotgun (WGS) entry which is preliminary data.</text>
</comment>
<accession>A0A8J3K6X2</accession>
<dbReference type="Proteomes" id="UP000619293">
    <property type="component" value="Unassembled WGS sequence"/>
</dbReference>
<name>A0A8J3K6X2_9ACTN</name>
<keyword evidence="4" id="KW-1185">Reference proteome</keyword>
<evidence type="ECO:0000313" key="4">
    <source>
        <dbReference type="Proteomes" id="UP000619293"/>
    </source>
</evidence>
<dbReference type="InterPro" id="IPR010310">
    <property type="entry name" value="T7SS_ESAT-6-like"/>
</dbReference>
<organism evidence="3 4">
    <name type="scientific">Catellatospora chokoriensis</name>
    <dbReference type="NCBI Taxonomy" id="310353"/>
    <lineage>
        <taxon>Bacteria</taxon>
        <taxon>Bacillati</taxon>
        <taxon>Actinomycetota</taxon>
        <taxon>Actinomycetes</taxon>
        <taxon>Micromonosporales</taxon>
        <taxon>Micromonosporaceae</taxon>
        <taxon>Catellatospora</taxon>
    </lineage>
</organism>
<gene>
    <name evidence="3" type="primary">esxB</name>
    <name evidence="3" type="ORF">Cch02nite_40330</name>
</gene>
<dbReference type="AlphaFoldDB" id="A0A8J3K6X2"/>
<dbReference type="Gene3D" id="1.10.287.1060">
    <property type="entry name" value="ESAT-6-like"/>
    <property type="match status" value="1"/>
</dbReference>
<dbReference type="EMBL" id="BONG01000024">
    <property type="protein sequence ID" value="GIF90589.1"/>
    <property type="molecule type" value="Genomic_DNA"/>
</dbReference>
<evidence type="ECO:0000256" key="1">
    <source>
        <dbReference type="RuleBase" id="RU362001"/>
    </source>
</evidence>
<feature type="region of interest" description="Disordered" evidence="2">
    <location>
        <begin position="80"/>
        <end position="106"/>
    </location>
</feature>
<evidence type="ECO:0000313" key="3">
    <source>
        <dbReference type="EMBL" id="GIF90589.1"/>
    </source>
</evidence>
<comment type="similarity">
    <text evidence="1">Belongs to the WXG100 family.</text>
</comment>
<dbReference type="InterPro" id="IPR036689">
    <property type="entry name" value="ESAT-6-like_sf"/>
</dbReference>
<evidence type="ECO:0000256" key="2">
    <source>
        <dbReference type="SAM" id="MobiDB-lite"/>
    </source>
</evidence>
<proteinExistence type="inferred from homology"/>
<dbReference type="SUPFAM" id="SSF140453">
    <property type="entry name" value="EsxAB dimer-like"/>
    <property type="match status" value="1"/>
</dbReference>
<dbReference type="RefSeq" id="WP_191840110.1">
    <property type="nucleotide sequence ID" value="NZ_BAAALB010000002.1"/>
</dbReference>
<sequence length="106" mass="11336">MAETASEAAIMAATAGKFDSANDDLQTMLSRLLSELEMLQTSWVGRAGSSFEQVKIAWSQDQKALHQALAETSKAIRTAGQEYSRADEEQAGRVASKNTGGVSLNL</sequence>
<protein>
    <recommendedName>
        <fullName evidence="1">ESAT-6-like protein</fullName>
    </recommendedName>
</protein>
<reference evidence="3 4" key="1">
    <citation type="submission" date="2021-01" db="EMBL/GenBank/DDBJ databases">
        <title>Whole genome shotgun sequence of Catellatospora chokoriensis NBRC 107358.</title>
        <authorList>
            <person name="Komaki H."/>
            <person name="Tamura T."/>
        </authorList>
    </citation>
    <scope>NUCLEOTIDE SEQUENCE [LARGE SCALE GENOMIC DNA]</scope>
    <source>
        <strain evidence="3 4">NBRC 107358</strain>
    </source>
</reference>
<dbReference type="NCBIfam" id="TIGR03930">
    <property type="entry name" value="WXG100_ESAT6"/>
    <property type="match status" value="1"/>
</dbReference>
<dbReference type="Pfam" id="PF06013">
    <property type="entry name" value="WXG100"/>
    <property type="match status" value="1"/>
</dbReference>
<feature type="compositionally biased region" description="Polar residues" evidence="2">
    <location>
        <begin position="96"/>
        <end position="106"/>
    </location>
</feature>